<keyword evidence="1" id="KW-0812">Transmembrane</keyword>
<feature type="transmembrane region" description="Helical" evidence="1">
    <location>
        <begin position="12"/>
        <end position="45"/>
    </location>
</feature>
<proteinExistence type="predicted"/>
<dbReference type="RefSeq" id="WP_126802804.1">
    <property type="nucleotide sequence ID" value="NZ_PIPL01000001.1"/>
</dbReference>
<evidence type="ECO:0000313" key="2">
    <source>
        <dbReference type="EMBL" id="RUO25987.1"/>
    </source>
</evidence>
<keyword evidence="1" id="KW-0472">Membrane</keyword>
<protein>
    <submittedName>
        <fullName evidence="2">Uncharacterized protein</fullName>
    </submittedName>
</protein>
<dbReference type="Proteomes" id="UP000288293">
    <property type="component" value="Unassembled WGS sequence"/>
</dbReference>
<comment type="caution">
    <text evidence="2">The sequence shown here is derived from an EMBL/GenBank/DDBJ whole genome shotgun (WGS) entry which is preliminary data.</text>
</comment>
<evidence type="ECO:0000313" key="3">
    <source>
        <dbReference type="Proteomes" id="UP000288293"/>
    </source>
</evidence>
<dbReference type="AlphaFoldDB" id="A0A432W7E2"/>
<name>A0A432W7E2_9GAMM</name>
<dbReference type="EMBL" id="PIPL01000001">
    <property type="protein sequence ID" value="RUO25987.1"/>
    <property type="molecule type" value="Genomic_DNA"/>
</dbReference>
<reference evidence="2 3" key="1">
    <citation type="journal article" date="2011" name="Front. Microbiol.">
        <title>Genomic signatures of strain selection and enhancement in Bacillus atrophaeus var. globigii, a historical biowarfare simulant.</title>
        <authorList>
            <person name="Gibbons H.S."/>
            <person name="Broomall S.M."/>
            <person name="McNew L.A."/>
            <person name="Daligault H."/>
            <person name="Chapman C."/>
            <person name="Bruce D."/>
            <person name="Karavis M."/>
            <person name="Krepps M."/>
            <person name="McGregor P.A."/>
            <person name="Hong C."/>
            <person name="Park K.H."/>
            <person name="Akmal A."/>
            <person name="Feldman A."/>
            <person name="Lin J.S."/>
            <person name="Chang W.E."/>
            <person name="Higgs B.W."/>
            <person name="Demirev P."/>
            <person name="Lindquist J."/>
            <person name="Liem A."/>
            <person name="Fochler E."/>
            <person name="Read T.D."/>
            <person name="Tapia R."/>
            <person name="Johnson S."/>
            <person name="Bishop-Lilly K.A."/>
            <person name="Detter C."/>
            <person name="Han C."/>
            <person name="Sozhamannan S."/>
            <person name="Rosenzweig C.N."/>
            <person name="Skowronski E.W."/>
        </authorList>
    </citation>
    <scope>NUCLEOTIDE SEQUENCE [LARGE SCALE GENOMIC DNA]</scope>
    <source>
        <strain evidence="2 3">MLST1</strain>
    </source>
</reference>
<sequence>MSATAKVLTTLLALATLFLSTFLIVYFALLGLVFIPLLLGLAYLIFRGIIASAKDAKNAADGHSGKD</sequence>
<gene>
    <name evidence="2" type="ORF">CWE09_04465</name>
</gene>
<accession>A0A432W7E2</accession>
<keyword evidence="1" id="KW-1133">Transmembrane helix</keyword>
<keyword evidence="3" id="KW-1185">Reference proteome</keyword>
<evidence type="ECO:0000256" key="1">
    <source>
        <dbReference type="SAM" id="Phobius"/>
    </source>
</evidence>
<organism evidence="2 3">
    <name type="scientific">Aliidiomarina minuta</name>
    <dbReference type="NCBI Taxonomy" id="880057"/>
    <lineage>
        <taxon>Bacteria</taxon>
        <taxon>Pseudomonadati</taxon>
        <taxon>Pseudomonadota</taxon>
        <taxon>Gammaproteobacteria</taxon>
        <taxon>Alteromonadales</taxon>
        <taxon>Idiomarinaceae</taxon>
        <taxon>Aliidiomarina</taxon>
    </lineage>
</organism>